<reference evidence="4 5" key="1">
    <citation type="submission" date="2020-03" db="EMBL/GenBank/DDBJ databases">
        <title>Draft Genome Sequence of Cudoniella acicularis.</title>
        <authorList>
            <person name="Buettner E."/>
            <person name="Kellner H."/>
        </authorList>
    </citation>
    <scope>NUCLEOTIDE SEQUENCE [LARGE SCALE GENOMIC DNA]</scope>
    <source>
        <strain evidence="4 5">DSM 108380</strain>
    </source>
</reference>
<feature type="region of interest" description="Disordered" evidence="2">
    <location>
        <begin position="231"/>
        <end position="268"/>
    </location>
</feature>
<feature type="compositionally biased region" description="Basic residues" evidence="2">
    <location>
        <begin position="240"/>
        <end position="249"/>
    </location>
</feature>
<feature type="region of interest" description="Disordered" evidence="2">
    <location>
        <begin position="34"/>
        <end position="63"/>
    </location>
</feature>
<dbReference type="EMBL" id="JAAMPI010002116">
    <property type="protein sequence ID" value="KAF4618377.1"/>
    <property type="molecule type" value="Genomic_DNA"/>
</dbReference>
<keyword evidence="1" id="KW-0479">Metal-binding</keyword>
<dbReference type="GO" id="GO:0008270">
    <property type="term" value="F:zinc ion binding"/>
    <property type="evidence" value="ECO:0007669"/>
    <property type="project" value="UniProtKB-KW"/>
</dbReference>
<evidence type="ECO:0000313" key="4">
    <source>
        <dbReference type="EMBL" id="KAF4618377.1"/>
    </source>
</evidence>
<feature type="domain" description="C2H2-type" evidence="3">
    <location>
        <begin position="167"/>
        <end position="192"/>
    </location>
</feature>
<gene>
    <name evidence="4" type="ORF">G7Y89_g14925</name>
</gene>
<comment type="caution">
    <text evidence="4">The sequence shown here is derived from an EMBL/GenBank/DDBJ whole genome shotgun (WGS) entry which is preliminary data.</text>
</comment>
<organism evidence="4 5">
    <name type="scientific">Cudoniella acicularis</name>
    <dbReference type="NCBI Taxonomy" id="354080"/>
    <lineage>
        <taxon>Eukaryota</taxon>
        <taxon>Fungi</taxon>
        <taxon>Dikarya</taxon>
        <taxon>Ascomycota</taxon>
        <taxon>Pezizomycotina</taxon>
        <taxon>Leotiomycetes</taxon>
        <taxon>Helotiales</taxon>
        <taxon>Tricladiaceae</taxon>
        <taxon>Cudoniella</taxon>
    </lineage>
</organism>
<keyword evidence="1" id="KW-0862">Zinc</keyword>
<evidence type="ECO:0000256" key="1">
    <source>
        <dbReference type="PROSITE-ProRule" id="PRU00042"/>
    </source>
</evidence>
<sequence>MPIGQPSYPLSRLDNNWNVCSTNDNTNRYTHNLTPHPFHDFAESRDYTSTPEPEATSYPRQTNQWPKDCSLPLGCWPLFPESEEYDYGGGESQSLALSTSQAIVQKLIKYRDLDNGNTPDPQASEADVEVRALAAGALAAANNPLQTQVRLETPNIIHGAVNDLAEILCIECGTQFVNKRALNHHTRETQHAPVDNFRMPEPNKAKLVKFRCRLLRKSDSNPILARSVLVSRPRDESRGRSVRRSRHPSKAPPVPIVERYSEAPTTTS</sequence>
<dbReference type="PROSITE" id="PS00028">
    <property type="entry name" value="ZINC_FINGER_C2H2_1"/>
    <property type="match status" value="1"/>
</dbReference>
<dbReference type="AlphaFoldDB" id="A0A8H4QVW6"/>
<feature type="compositionally biased region" description="Basic and acidic residues" evidence="2">
    <location>
        <begin position="37"/>
        <end position="46"/>
    </location>
</feature>
<dbReference type="Proteomes" id="UP000566819">
    <property type="component" value="Unassembled WGS sequence"/>
</dbReference>
<proteinExistence type="predicted"/>
<evidence type="ECO:0000259" key="3">
    <source>
        <dbReference type="PROSITE" id="PS50157"/>
    </source>
</evidence>
<keyword evidence="1" id="KW-0863">Zinc-finger</keyword>
<keyword evidence="5" id="KW-1185">Reference proteome</keyword>
<dbReference type="InterPro" id="IPR013087">
    <property type="entry name" value="Znf_C2H2_type"/>
</dbReference>
<accession>A0A8H4QVW6</accession>
<dbReference type="PROSITE" id="PS50157">
    <property type="entry name" value="ZINC_FINGER_C2H2_2"/>
    <property type="match status" value="1"/>
</dbReference>
<evidence type="ECO:0000256" key="2">
    <source>
        <dbReference type="SAM" id="MobiDB-lite"/>
    </source>
</evidence>
<evidence type="ECO:0000313" key="5">
    <source>
        <dbReference type="Proteomes" id="UP000566819"/>
    </source>
</evidence>
<name>A0A8H4QVW6_9HELO</name>
<protein>
    <recommendedName>
        <fullName evidence="3">C2H2-type domain-containing protein</fullName>
    </recommendedName>
</protein>